<name>A0A8H5GV68_9AGAR</name>
<dbReference type="AlphaFoldDB" id="A0A8H5GV68"/>
<dbReference type="Proteomes" id="UP000559256">
    <property type="component" value="Unassembled WGS sequence"/>
</dbReference>
<sequence length="109" mass="12480">MHEVLLIPELLQHILYLVDRESLRACIFVCDAWKADVLYVYWETAHGIETIARALGAIRKRDSENAGEKVMGFDSLPDLAAWERFDSLYSRAVRERSVDLTKAIPISCK</sequence>
<dbReference type="OrthoDB" id="2447803at2759"/>
<comment type="caution">
    <text evidence="1">The sequence shown here is derived from an EMBL/GenBank/DDBJ whole genome shotgun (WGS) entry which is preliminary data.</text>
</comment>
<gene>
    <name evidence="1" type="ORF">D9758_003494</name>
</gene>
<evidence type="ECO:0000313" key="1">
    <source>
        <dbReference type="EMBL" id="KAF5371609.1"/>
    </source>
</evidence>
<accession>A0A8H5GV68</accession>
<evidence type="ECO:0000313" key="2">
    <source>
        <dbReference type="Proteomes" id="UP000559256"/>
    </source>
</evidence>
<proteinExistence type="predicted"/>
<organism evidence="1 2">
    <name type="scientific">Tetrapyrgos nigripes</name>
    <dbReference type="NCBI Taxonomy" id="182062"/>
    <lineage>
        <taxon>Eukaryota</taxon>
        <taxon>Fungi</taxon>
        <taxon>Dikarya</taxon>
        <taxon>Basidiomycota</taxon>
        <taxon>Agaricomycotina</taxon>
        <taxon>Agaricomycetes</taxon>
        <taxon>Agaricomycetidae</taxon>
        <taxon>Agaricales</taxon>
        <taxon>Marasmiineae</taxon>
        <taxon>Marasmiaceae</taxon>
        <taxon>Tetrapyrgos</taxon>
    </lineage>
</organism>
<protein>
    <recommendedName>
        <fullName evidence="3">F-box domain-containing protein</fullName>
    </recommendedName>
</protein>
<keyword evidence="2" id="KW-1185">Reference proteome</keyword>
<evidence type="ECO:0008006" key="3">
    <source>
        <dbReference type="Google" id="ProtNLM"/>
    </source>
</evidence>
<reference evidence="1 2" key="1">
    <citation type="journal article" date="2020" name="ISME J.">
        <title>Uncovering the hidden diversity of litter-decomposition mechanisms in mushroom-forming fungi.</title>
        <authorList>
            <person name="Floudas D."/>
            <person name="Bentzer J."/>
            <person name="Ahren D."/>
            <person name="Johansson T."/>
            <person name="Persson P."/>
            <person name="Tunlid A."/>
        </authorList>
    </citation>
    <scope>NUCLEOTIDE SEQUENCE [LARGE SCALE GENOMIC DNA]</scope>
    <source>
        <strain evidence="1 2">CBS 291.85</strain>
    </source>
</reference>
<dbReference type="EMBL" id="JAACJM010000007">
    <property type="protein sequence ID" value="KAF5371609.1"/>
    <property type="molecule type" value="Genomic_DNA"/>
</dbReference>